<dbReference type="AlphaFoldDB" id="M8BHH7"/>
<organism evidence="2">
    <name type="scientific">Aegilops tauschii</name>
    <name type="common">Tausch's goatgrass</name>
    <name type="synonym">Aegilops squarrosa</name>
    <dbReference type="NCBI Taxonomy" id="37682"/>
    <lineage>
        <taxon>Eukaryota</taxon>
        <taxon>Viridiplantae</taxon>
        <taxon>Streptophyta</taxon>
        <taxon>Embryophyta</taxon>
        <taxon>Tracheophyta</taxon>
        <taxon>Spermatophyta</taxon>
        <taxon>Magnoliopsida</taxon>
        <taxon>Liliopsida</taxon>
        <taxon>Poales</taxon>
        <taxon>Poaceae</taxon>
        <taxon>BOP clade</taxon>
        <taxon>Pooideae</taxon>
        <taxon>Triticodae</taxon>
        <taxon>Triticeae</taxon>
        <taxon>Triticinae</taxon>
        <taxon>Aegilops</taxon>
    </lineage>
</organism>
<sequence>MTSSSHSSLDDEVTNESSTIFPSNGMLISTEGLECGESSKGRKRAREAIRYASRTPEQIQARRERVRARRQNLTPAEKKKINAQRREKKTTNGT</sequence>
<evidence type="ECO:0000256" key="1">
    <source>
        <dbReference type="SAM" id="MobiDB-lite"/>
    </source>
</evidence>
<reference evidence="2" key="1">
    <citation type="submission" date="2015-06" db="UniProtKB">
        <authorList>
            <consortium name="EnsemblPlants"/>
        </authorList>
    </citation>
    <scope>IDENTIFICATION</scope>
</reference>
<feature type="region of interest" description="Disordered" evidence="1">
    <location>
        <begin position="1"/>
        <end position="94"/>
    </location>
</feature>
<evidence type="ECO:0000313" key="2">
    <source>
        <dbReference type="EnsemblPlants" id="EMT21193"/>
    </source>
</evidence>
<protein>
    <submittedName>
        <fullName evidence="2">Uncharacterized protein</fullName>
    </submittedName>
</protein>
<accession>M8BHH7</accession>
<name>M8BHH7_AEGTA</name>
<dbReference type="EnsemblPlants" id="EMT21193">
    <property type="protein sequence ID" value="EMT21193"/>
    <property type="gene ID" value="F775_24083"/>
</dbReference>
<proteinExistence type="predicted"/>